<dbReference type="EMBL" id="DUJS01000004">
    <property type="protein sequence ID" value="HII70871.1"/>
    <property type="molecule type" value="Genomic_DNA"/>
</dbReference>
<dbReference type="SUPFAM" id="SSF53335">
    <property type="entry name" value="S-adenosyl-L-methionine-dependent methyltransferases"/>
    <property type="match status" value="1"/>
</dbReference>
<evidence type="ECO:0000313" key="5">
    <source>
        <dbReference type="EMBL" id="HII70871.1"/>
    </source>
</evidence>
<protein>
    <submittedName>
        <fullName evidence="5">Class I SAM-dependent methyltransferase</fullName>
    </submittedName>
</protein>
<evidence type="ECO:0000256" key="1">
    <source>
        <dbReference type="ARBA" id="ARBA00008361"/>
    </source>
</evidence>
<comment type="caution">
    <text evidence="5">The sequence shown here is derived from an EMBL/GenBank/DDBJ whole genome shotgun (WGS) entry which is preliminary data.</text>
</comment>
<dbReference type="GO" id="GO:0032259">
    <property type="term" value="P:methylation"/>
    <property type="evidence" value="ECO:0007669"/>
    <property type="project" value="UniProtKB-KW"/>
</dbReference>
<dbReference type="PANTHER" id="PTHR44942">
    <property type="entry name" value="METHYLTRANSF_11 DOMAIN-CONTAINING PROTEIN"/>
    <property type="match status" value="1"/>
</dbReference>
<dbReference type="GeneID" id="1478279"/>
<gene>
    <name evidence="5" type="ORF">HA336_06540</name>
</gene>
<name>A0A832TB44_9EURY</name>
<dbReference type="InterPro" id="IPR013216">
    <property type="entry name" value="Methyltransf_11"/>
</dbReference>
<organism evidence="5 6">
    <name type="scientific">Methanopyrus kandleri</name>
    <dbReference type="NCBI Taxonomy" id="2320"/>
    <lineage>
        <taxon>Archaea</taxon>
        <taxon>Methanobacteriati</taxon>
        <taxon>Methanobacteriota</taxon>
        <taxon>Methanomada group</taxon>
        <taxon>Methanopyri</taxon>
        <taxon>Methanopyrales</taxon>
        <taxon>Methanopyraceae</taxon>
        <taxon>Methanopyrus</taxon>
    </lineage>
</organism>
<accession>A0A832TB44</accession>
<dbReference type="Proteomes" id="UP000619545">
    <property type="component" value="Unassembled WGS sequence"/>
</dbReference>
<keyword evidence="2 5" id="KW-0489">Methyltransferase</keyword>
<dbReference type="RefSeq" id="WP_011020052.1">
    <property type="nucleotide sequence ID" value="NZ_DUJS01000004.1"/>
</dbReference>
<proteinExistence type="inferred from homology"/>
<evidence type="ECO:0000256" key="2">
    <source>
        <dbReference type="ARBA" id="ARBA00022603"/>
    </source>
</evidence>
<dbReference type="Pfam" id="PF08241">
    <property type="entry name" value="Methyltransf_11"/>
    <property type="match status" value="1"/>
</dbReference>
<dbReference type="GO" id="GO:0008757">
    <property type="term" value="F:S-adenosylmethionine-dependent methyltransferase activity"/>
    <property type="evidence" value="ECO:0007669"/>
    <property type="project" value="InterPro"/>
</dbReference>
<evidence type="ECO:0000256" key="3">
    <source>
        <dbReference type="ARBA" id="ARBA00022679"/>
    </source>
</evidence>
<dbReference type="AlphaFoldDB" id="A0A832TB44"/>
<evidence type="ECO:0000259" key="4">
    <source>
        <dbReference type="Pfam" id="PF08241"/>
    </source>
</evidence>
<comment type="similarity">
    <text evidence="1">Belongs to the methyltransferase superfamily.</text>
</comment>
<feature type="domain" description="Methyltransferase type 11" evidence="4">
    <location>
        <begin position="43"/>
        <end position="133"/>
    </location>
</feature>
<evidence type="ECO:0000313" key="6">
    <source>
        <dbReference type="Proteomes" id="UP000619545"/>
    </source>
</evidence>
<dbReference type="PANTHER" id="PTHR44942:SF4">
    <property type="entry name" value="METHYLTRANSFERASE TYPE 11 DOMAIN-CONTAINING PROTEIN"/>
    <property type="match status" value="1"/>
</dbReference>
<reference evidence="5" key="1">
    <citation type="journal article" date="2020" name="bioRxiv">
        <title>A rank-normalized archaeal taxonomy based on genome phylogeny resolves widespread incomplete and uneven classifications.</title>
        <authorList>
            <person name="Rinke C."/>
            <person name="Chuvochina M."/>
            <person name="Mussig A.J."/>
            <person name="Chaumeil P.-A."/>
            <person name="Waite D.W."/>
            <person name="Whitman W.B."/>
            <person name="Parks D.H."/>
            <person name="Hugenholtz P."/>
        </authorList>
    </citation>
    <scope>NUCLEOTIDE SEQUENCE</scope>
    <source>
        <strain evidence="5">UBA8853</strain>
    </source>
</reference>
<dbReference type="InterPro" id="IPR029063">
    <property type="entry name" value="SAM-dependent_MTases_sf"/>
</dbReference>
<sequence>MEGTRQRVFYGLLSRVYERSPLSLPKHLVKEILRDLKGCCRVLDVGCATGYLTRKLAAVCDRVVGVDINRKMVEASQSRNRLPNVKFVRADAHNLPFPDACFDGIVLSEILQHLDVIRALKEVDRVAARGCRMAVVLPDPTSRAARVATRLIHVFTGNNAWVSPGTVVGIMRDMDWKLVRFQSAGKRVLITMEKRGAGDAGRSGPGG</sequence>
<dbReference type="InterPro" id="IPR051052">
    <property type="entry name" value="Diverse_substrate_MTase"/>
</dbReference>
<dbReference type="CDD" id="cd02440">
    <property type="entry name" value="AdoMet_MTases"/>
    <property type="match status" value="1"/>
</dbReference>
<dbReference type="Gene3D" id="3.40.50.150">
    <property type="entry name" value="Vaccinia Virus protein VP39"/>
    <property type="match status" value="1"/>
</dbReference>
<keyword evidence="3 5" id="KW-0808">Transferase</keyword>